<accession>A0ABU0IVF0</accession>
<dbReference type="CDD" id="cd03801">
    <property type="entry name" value="GT4_PimA-like"/>
    <property type="match status" value="1"/>
</dbReference>
<dbReference type="Proteomes" id="UP001228905">
    <property type="component" value="Unassembled WGS sequence"/>
</dbReference>
<keyword evidence="1" id="KW-0328">Glycosyltransferase</keyword>
<dbReference type="PANTHER" id="PTHR12526:SF510">
    <property type="entry name" value="D-INOSITOL 3-PHOSPHATE GLYCOSYLTRANSFERASE"/>
    <property type="match status" value="1"/>
</dbReference>
<organism evidence="4 5">
    <name type="scientific">Caulobacter ginsengisoli</name>
    <dbReference type="NCBI Taxonomy" id="400775"/>
    <lineage>
        <taxon>Bacteria</taxon>
        <taxon>Pseudomonadati</taxon>
        <taxon>Pseudomonadota</taxon>
        <taxon>Alphaproteobacteria</taxon>
        <taxon>Caulobacterales</taxon>
        <taxon>Caulobacteraceae</taxon>
        <taxon>Caulobacter</taxon>
    </lineage>
</organism>
<feature type="domain" description="Glycosyl transferase family 1" evidence="3">
    <location>
        <begin position="160"/>
        <end position="315"/>
    </location>
</feature>
<dbReference type="RefSeq" id="WP_307349938.1">
    <property type="nucleotide sequence ID" value="NZ_JAUSVS010000005.1"/>
</dbReference>
<evidence type="ECO:0000313" key="5">
    <source>
        <dbReference type="Proteomes" id="UP001228905"/>
    </source>
</evidence>
<dbReference type="PANTHER" id="PTHR12526">
    <property type="entry name" value="GLYCOSYLTRANSFERASE"/>
    <property type="match status" value="1"/>
</dbReference>
<keyword evidence="2" id="KW-0808">Transferase</keyword>
<gene>
    <name evidence="4" type="ORF">QO010_002711</name>
</gene>
<evidence type="ECO:0000259" key="3">
    <source>
        <dbReference type="Pfam" id="PF00534"/>
    </source>
</evidence>
<dbReference type="EMBL" id="JAUSVS010000005">
    <property type="protein sequence ID" value="MDQ0464927.1"/>
    <property type="molecule type" value="Genomic_DNA"/>
</dbReference>
<name>A0ABU0IVF0_9CAUL</name>
<evidence type="ECO:0000256" key="1">
    <source>
        <dbReference type="ARBA" id="ARBA00022676"/>
    </source>
</evidence>
<dbReference type="Gene3D" id="3.40.50.2000">
    <property type="entry name" value="Glycogen Phosphorylase B"/>
    <property type="match status" value="1"/>
</dbReference>
<evidence type="ECO:0000256" key="2">
    <source>
        <dbReference type="ARBA" id="ARBA00022679"/>
    </source>
</evidence>
<evidence type="ECO:0000313" key="4">
    <source>
        <dbReference type="EMBL" id="MDQ0464927.1"/>
    </source>
</evidence>
<dbReference type="Pfam" id="PF00534">
    <property type="entry name" value="Glycos_transf_1"/>
    <property type="match status" value="1"/>
</dbReference>
<dbReference type="SUPFAM" id="SSF53756">
    <property type="entry name" value="UDP-Glycosyltransferase/glycogen phosphorylase"/>
    <property type="match status" value="1"/>
</dbReference>
<reference evidence="4 5" key="1">
    <citation type="submission" date="2023-07" db="EMBL/GenBank/DDBJ databases">
        <title>Genomic Encyclopedia of Type Strains, Phase IV (KMG-IV): sequencing the most valuable type-strain genomes for metagenomic binning, comparative biology and taxonomic classification.</title>
        <authorList>
            <person name="Goeker M."/>
        </authorList>
    </citation>
    <scope>NUCLEOTIDE SEQUENCE [LARGE SCALE GENOMIC DNA]</scope>
    <source>
        <strain evidence="4 5">DSM 18695</strain>
    </source>
</reference>
<keyword evidence="5" id="KW-1185">Reference proteome</keyword>
<protein>
    <submittedName>
        <fullName evidence="4">Glycosyltransferase involved in cell wall biosynthesis</fullName>
    </submittedName>
</protein>
<dbReference type="InterPro" id="IPR001296">
    <property type="entry name" value="Glyco_trans_1"/>
</dbReference>
<sequence>MPPPLTVCVLHVIPEDGLGGVEIAARTAAARVGEALQVASLTDGPPGDLPANVHYLRGASASALARRLKADVAVFSLWKSIPALIMTRLTAPGIRTVLFLHSDRPVHLADRWLTALAARLVDQVWADSPESLKGRLGEAGLLKGRIISFVRHRPDPPVRAEPRPAFIYWGRLTPLKRIDRAIRLFARIAANRTDARLTLIGPDAGSQGELEALARTLGMADRIEFAGPLGFDAIAERAAQADFFLQLSDQEGAAMSVIEAMQLGLVPVVTPVGQMAEYCRPLETGVIFQDEAQTAGDIGRMLSDPGLFSRASAAAINRWTATRLYDQDFMAAAEALARGIRR</sequence>
<comment type="caution">
    <text evidence="4">The sequence shown here is derived from an EMBL/GenBank/DDBJ whole genome shotgun (WGS) entry which is preliminary data.</text>
</comment>
<proteinExistence type="predicted"/>